<feature type="transmembrane region" description="Helical" evidence="2">
    <location>
        <begin position="327"/>
        <end position="346"/>
    </location>
</feature>
<evidence type="ECO:0000313" key="4">
    <source>
        <dbReference type="EMBL" id="KAK7450601.1"/>
    </source>
</evidence>
<feature type="compositionally biased region" description="Polar residues" evidence="1">
    <location>
        <begin position="386"/>
        <end position="397"/>
    </location>
</feature>
<protein>
    <recommendedName>
        <fullName evidence="3">Carbohydrate esterase 2 N-terminal domain-containing protein</fullName>
    </recommendedName>
</protein>
<comment type="caution">
    <text evidence="4">The sequence shown here is derived from an EMBL/GenBank/DDBJ whole genome shotgun (WGS) entry which is preliminary data.</text>
</comment>
<dbReference type="EMBL" id="JBANRG010000033">
    <property type="protein sequence ID" value="KAK7450601.1"/>
    <property type="molecule type" value="Genomic_DNA"/>
</dbReference>
<accession>A0ABR1J572</accession>
<dbReference type="Gene3D" id="2.60.120.260">
    <property type="entry name" value="Galactose-binding domain-like"/>
    <property type="match status" value="1"/>
</dbReference>
<evidence type="ECO:0000313" key="5">
    <source>
        <dbReference type="Proteomes" id="UP001498398"/>
    </source>
</evidence>
<feature type="domain" description="Carbohydrate esterase 2 N-terminal" evidence="3">
    <location>
        <begin position="188"/>
        <end position="285"/>
    </location>
</feature>
<sequence>MSQSALWIAVDDMGEELEYSESPQWMVYTSNAISEVTGFAVDDSLHSASTDGMSVSFRFNGISELGTSRAVVYDFLGFGNNGNPSVECILDQTHAGDSSVSQSAHTTQLCLFNDTTLSPGEHELTLHFKQSGVQDSILYLDYILYEPLPDVPINDGALLQIGNSLVYSSLSDEQPFEASHFSVSSGWRIDGVQNETLSTQSPGSSITVKFNGTEIDFYGQTNTSSTVTYQLDDQAMLPIPFQSNELPASLHLQRSSLAPGEHTLVVMTESNASKTDMTVNYFLVQAPNTQSQDPQTNPPLSSSTPTTSTSPSSPAVQTSGDHSTGGIVGGLIGGLLLFGIASYLLWARNHRRKKNMIRELEPTPFTEADGPSEYNKSGTIPHKNSKGISTRTSPSVANQNDSEAINVLQTGHLKLQQSLAVLLARPLPQCQNPTQDVVEQESWAGPSMPRVHTDSGWRMRETRVGYDEVPPDYSA</sequence>
<organism evidence="4 5">
    <name type="scientific">Marasmiellus scandens</name>
    <dbReference type="NCBI Taxonomy" id="2682957"/>
    <lineage>
        <taxon>Eukaryota</taxon>
        <taxon>Fungi</taxon>
        <taxon>Dikarya</taxon>
        <taxon>Basidiomycota</taxon>
        <taxon>Agaricomycotina</taxon>
        <taxon>Agaricomycetes</taxon>
        <taxon>Agaricomycetidae</taxon>
        <taxon>Agaricales</taxon>
        <taxon>Marasmiineae</taxon>
        <taxon>Omphalotaceae</taxon>
        <taxon>Marasmiellus</taxon>
    </lineage>
</organism>
<feature type="compositionally biased region" description="Low complexity" evidence="1">
    <location>
        <begin position="298"/>
        <end position="314"/>
    </location>
</feature>
<keyword evidence="2" id="KW-1133">Transmembrane helix</keyword>
<feature type="region of interest" description="Disordered" evidence="1">
    <location>
        <begin position="288"/>
        <end position="322"/>
    </location>
</feature>
<gene>
    <name evidence="4" type="ORF">VKT23_012911</name>
</gene>
<dbReference type="InterPro" id="IPR040794">
    <property type="entry name" value="CE2_N"/>
</dbReference>
<proteinExistence type="predicted"/>
<evidence type="ECO:0000256" key="2">
    <source>
        <dbReference type="SAM" id="Phobius"/>
    </source>
</evidence>
<evidence type="ECO:0000259" key="3">
    <source>
        <dbReference type="Pfam" id="PF17996"/>
    </source>
</evidence>
<dbReference type="Pfam" id="PF17996">
    <property type="entry name" value="CE2_N"/>
    <property type="match status" value="1"/>
</dbReference>
<reference evidence="4 5" key="1">
    <citation type="submission" date="2024-01" db="EMBL/GenBank/DDBJ databases">
        <title>A draft genome for the cacao thread blight pathogen Marasmiellus scandens.</title>
        <authorList>
            <person name="Baruah I.K."/>
            <person name="Leung J."/>
            <person name="Bukari Y."/>
            <person name="Amoako-Attah I."/>
            <person name="Meinhardt L.W."/>
            <person name="Bailey B.A."/>
            <person name="Cohen S.P."/>
        </authorList>
    </citation>
    <scope>NUCLEOTIDE SEQUENCE [LARGE SCALE GENOMIC DNA]</scope>
    <source>
        <strain evidence="4 5">GH-19</strain>
    </source>
</reference>
<feature type="region of interest" description="Disordered" evidence="1">
    <location>
        <begin position="363"/>
        <end position="397"/>
    </location>
</feature>
<dbReference type="Proteomes" id="UP001498398">
    <property type="component" value="Unassembled WGS sequence"/>
</dbReference>
<keyword evidence="5" id="KW-1185">Reference proteome</keyword>
<keyword evidence="2" id="KW-0812">Transmembrane</keyword>
<keyword evidence="2" id="KW-0472">Membrane</keyword>
<evidence type="ECO:0000256" key="1">
    <source>
        <dbReference type="SAM" id="MobiDB-lite"/>
    </source>
</evidence>
<name>A0ABR1J572_9AGAR</name>